<evidence type="ECO:0000313" key="1">
    <source>
        <dbReference type="EMBL" id="SHF32031.1"/>
    </source>
</evidence>
<keyword evidence="2" id="KW-1185">Reference proteome</keyword>
<dbReference type="EMBL" id="FQUQ01000002">
    <property type="protein sequence ID" value="SHF32031.1"/>
    <property type="molecule type" value="Genomic_DNA"/>
</dbReference>
<accession>A0A1M5AP45</accession>
<organism evidence="1 2">
    <name type="scientific">Pedobacter caeni</name>
    <dbReference type="NCBI Taxonomy" id="288992"/>
    <lineage>
        <taxon>Bacteria</taxon>
        <taxon>Pseudomonadati</taxon>
        <taxon>Bacteroidota</taxon>
        <taxon>Sphingobacteriia</taxon>
        <taxon>Sphingobacteriales</taxon>
        <taxon>Sphingobacteriaceae</taxon>
        <taxon>Pedobacter</taxon>
    </lineage>
</organism>
<proteinExistence type="predicted"/>
<protein>
    <submittedName>
        <fullName evidence="1">Uncharacterized protein</fullName>
    </submittedName>
</protein>
<name>A0A1M5AP45_9SPHI</name>
<dbReference type="Proteomes" id="UP000184287">
    <property type="component" value="Unassembled WGS sequence"/>
</dbReference>
<evidence type="ECO:0000313" key="2">
    <source>
        <dbReference type="Proteomes" id="UP000184287"/>
    </source>
</evidence>
<reference evidence="2" key="1">
    <citation type="submission" date="2016-11" db="EMBL/GenBank/DDBJ databases">
        <authorList>
            <person name="Varghese N."/>
            <person name="Submissions S."/>
        </authorList>
    </citation>
    <scope>NUCLEOTIDE SEQUENCE [LARGE SCALE GENOMIC DNA]</scope>
    <source>
        <strain evidence="2">DSM 16990</strain>
    </source>
</reference>
<dbReference type="AlphaFoldDB" id="A0A1M5AP45"/>
<gene>
    <name evidence="1" type="ORF">SAMN04488522_102830</name>
</gene>
<dbReference type="STRING" id="288992.SAMN04488522_102830"/>
<sequence length="60" mass="7135">MTAMVLNGLIRMLYFYQSMGLGQEYILFNKHAFKCIYNNLVHTTICFIFVDYNISNEKCR</sequence>